<evidence type="ECO:0000259" key="1">
    <source>
        <dbReference type="Pfam" id="PF10547"/>
    </source>
</evidence>
<protein>
    <submittedName>
        <fullName evidence="2">Phage antirepressor N-terminal domain-containing protein</fullName>
    </submittedName>
</protein>
<gene>
    <name evidence="2" type="ORF">ACFSJ0_58505</name>
</gene>
<reference evidence="3" key="1">
    <citation type="journal article" date="2019" name="Int. J. Syst. Evol. Microbiol.">
        <title>The Global Catalogue of Microorganisms (GCM) 10K type strain sequencing project: providing services to taxonomists for standard genome sequencing and annotation.</title>
        <authorList>
            <consortium name="The Broad Institute Genomics Platform"/>
            <consortium name="The Broad Institute Genome Sequencing Center for Infectious Disease"/>
            <person name="Wu L."/>
            <person name="Ma J."/>
        </authorList>
    </citation>
    <scope>NUCLEOTIDE SEQUENCE [LARGE SCALE GENOMIC DNA]</scope>
    <source>
        <strain evidence="3">CGMCC 1.15399</strain>
    </source>
</reference>
<dbReference type="Pfam" id="PF10547">
    <property type="entry name" value="P22_AR_N"/>
    <property type="match status" value="1"/>
</dbReference>
<evidence type="ECO:0000313" key="2">
    <source>
        <dbReference type="EMBL" id="MFD1546925.1"/>
    </source>
</evidence>
<proteinExistence type="predicted"/>
<name>A0ABW4GWJ4_9ACTN</name>
<dbReference type="RefSeq" id="WP_219536668.1">
    <property type="nucleotide sequence ID" value="NZ_JAHKRM010000031.1"/>
</dbReference>
<accession>A0ABW4GWJ4</accession>
<evidence type="ECO:0000313" key="3">
    <source>
        <dbReference type="Proteomes" id="UP001597097"/>
    </source>
</evidence>
<organism evidence="2 3">
    <name type="scientific">Nonomuraea guangzhouensis</name>
    <dbReference type="NCBI Taxonomy" id="1291555"/>
    <lineage>
        <taxon>Bacteria</taxon>
        <taxon>Bacillati</taxon>
        <taxon>Actinomycetota</taxon>
        <taxon>Actinomycetes</taxon>
        <taxon>Streptosporangiales</taxon>
        <taxon>Streptosporangiaceae</taxon>
        <taxon>Nonomuraea</taxon>
    </lineage>
</organism>
<dbReference type="Proteomes" id="UP001597097">
    <property type="component" value="Unassembled WGS sequence"/>
</dbReference>
<keyword evidence="3" id="KW-1185">Reference proteome</keyword>
<sequence length="233" mass="27060">MSEIVQIPFHGREVLAVEDGGKPFVILKPALEHLGLDYKNQHEKLRRKSWACMVLRTMQLPGDSQRREHTTVDVRTFLMLLATIDEHRVHEDVRGLLIQFQSEVADVIEAYFTKGHVINPRMRQAFLAPMAVTFDDAMALYGQEYGFDYPTPFFTQGLRLAGYLRQGGCVPRRKKRKYFWFNGTSWEIRSWALPILFGEFDNILRELTPLPWQQPRLDEGSGQHIMPLKRGES</sequence>
<dbReference type="InterPro" id="IPR018875">
    <property type="entry name" value="Antirepressor_Ant_N"/>
</dbReference>
<dbReference type="EMBL" id="JBHUCM010000070">
    <property type="protein sequence ID" value="MFD1546925.1"/>
    <property type="molecule type" value="Genomic_DNA"/>
</dbReference>
<comment type="caution">
    <text evidence="2">The sequence shown here is derived from an EMBL/GenBank/DDBJ whole genome shotgun (WGS) entry which is preliminary data.</text>
</comment>
<feature type="domain" description="Antirepressor protein ant N-terminal" evidence="1">
    <location>
        <begin position="6"/>
        <end position="117"/>
    </location>
</feature>